<name>A0ABQ2FED1_9MICO</name>
<protein>
    <submittedName>
        <fullName evidence="1">Uncharacterized protein</fullName>
    </submittedName>
</protein>
<dbReference type="Proteomes" id="UP000662111">
    <property type="component" value="Unassembled WGS sequence"/>
</dbReference>
<evidence type="ECO:0000313" key="1">
    <source>
        <dbReference type="EMBL" id="GGK83699.1"/>
    </source>
</evidence>
<evidence type="ECO:0000313" key="2">
    <source>
        <dbReference type="Proteomes" id="UP000662111"/>
    </source>
</evidence>
<keyword evidence="2" id="KW-1185">Reference proteome</keyword>
<gene>
    <name evidence="1" type="ORF">GCM10011509_35200</name>
</gene>
<organism evidence="1 2">
    <name type="scientific">Ornithinimicrobium pekingense</name>
    <dbReference type="NCBI Taxonomy" id="384677"/>
    <lineage>
        <taxon>Bacteria</taxon>
        <taxon>Bacillati</taxon>
        <taxon>Actinomycetota</taxon>
        <taxon>Actinomycetes</taxon>
        <taxon>Micrococcales</taxon>
        <taxon>Ornithinimicrobiaceae</taxon>
        <taxon>Ornithinimicrobium</taxon>
    </lineage>
</organism>
<reference evidence="2" key="1">
    <citation type="journal article" date="2019" name="Int. J. Syst. Evol. Microbiol.">
        <title>The Global Catalogue of Microorganisms (GCM) 10K type strain sequencing project: providing services to taxonomists for standard genome sequencing and annotation.</title>
        <authorList>
            <consortium name="The Broad Institute Genomics Platform"/>
            <consortium name="The Broad Institute Genome Sequencing Center for Infectious Disease"/>
            <person name="Wu L."/>
            <person name="Ma J."/>
        </authorList>
    </citation>
    <scope>NUCLEOTIDE SEQUENCE [LARGE SCALE GENOMIC DNA]</scope>
    <source>
        <strain evidence="2">CGMCC 1.5362</strain>
    </source>
</reference>
<dbReference type="EMBL" id="BMLB01000010">
    <property type="protein sequence ID" value="GGK83699.1"/>
    <property type="molecule type" value="Genomic_DNA"/>
</dbReference>
<accession>A0ABQ2FED1</accession>
<comment type="caution">
    <text evidence="1">The sequence shown here is derived from an EMBL/GenBank/DDBJ whole genome shotgun (WGS) entry which is preliminary data.</text>
</comment>
<sequence length="245" mass="26405">MTSGVSPAVSSREPLAGDAATWSLAPEELLDPKTTFLVVEVTRLGCASGITGTVLDPQIHYDETQVLLRTDVEKIGPGAHECQGNDAVPVEIHLDQPLGVRELVDAACLQGEAVGTAACTEAVRWAPPAGLTRHDGVPDWQPPPDYSFVVQSSCGEQAFIGEYAVRVEQGAVASVDPLRRGFDETGVDSVPSLTAMLDLARQAEREGAAEAWVDQDGVPRWFDLDLRLDSIDDENCFLITHYEEH</sequence>
<proteinExistence type="predicted"/>